<dbReference type="InterPro" id="IPR043917">
    <property type="entry name" value="DUF5753"/>
</dbReference>
<comment type="caution">
    <text evidence="2">The sequence shown here is derived from an EMBL/GenBank/DDBJ whole genome shotgun (WGS) entry which is preliminary data.</text>
</comment>
<dbReference type="EMBL" id="SMKU01000179">
    <property type="protein sequence ID" value="TDD79281.1"/>
    <property type="molecule type" value="Genomic_DNA"/>
</dbReference>
<evidence type="ECO:0000259" key="1">
    <source>
        <dbReference type="PROSITE" id="PS50943"/>
    </source>
</evidence>
<organism evidence="2 3">
    <name type="scientific">Actinomadura rubrisoli</name>
    <dbReference type="NCBI Taxonomy" id="2530368"/>
    <lineage>
        <taxon>Bacteria</taxon>
        <taxon>Bacillati</taxon>
        <taxon>Actinomycetota</taxon>
        <taxon>Actinomycetes</taxon>
        <taxon>Streptosporangiales</taxon>
        <taxon>Thermomonosporaceae</taxon>
        <taxon>Actinomadura</taxon>
    </lineage>
</organism>
<dbReference type="AlphaFoldDB" id="A0A4R5B114"/>
<gene>
    <name evidence="2" type="ORF">E1298_28160</name>
</gene>
<feature type="domain" description="HTH cro/C1-type" evidence="1">
    <location>
        <begin position="20"/>
        <end position="52"/>
    </location>
</feature>
<dbReference type="InterPro" id="IPR010982">
    <property type="entry name" value="Lambda_DNA-bd_dom_sf"/>
</dbReference>
<dbReference type="Gene3D" id="1.10.260.40">
    <property type="entry name" value="lambda repressor-like DNA-binding domains"/>
    <property type="match status" value="1"/>
</dbReference>
<dbReference type="GO" id="GO:0003677">
    <property type="term" value="F:DNA binding"/>
    <property type="evidence" value="ECO:0007669"/>
    <property type="project" value="InterPro"/>
</dbReference>
<accession>A0A4R5B114</accession>
<dbReference type="Pfam" id="PF19054">
    <property type="entry name" value="DUF5753"/>
    <property type="match status" value="1"/>
</dbReference>
<dbReference type="SMART" id="SM00530">
    <property type="entry name" value="HTH_XRE"/>
    <property type="match status" value="1"/>
</dbReference>
<dbReference type="InterPro" id="IPR001387">
    <property type="entry name" value="Cro/C1-type_HTH"/>
</dbReference>
<reference evidence="2 3" key="1">
    <citation type="submission" date="2019-03" db="EMBL/GenBank/DDBJ databases">
        <title>Draft genome sequences of novel Actinobacteria.</title>
        <authorList>
            <person name="Sahin N."/>
            <person name="Ay H."/>
            <person name="Saygin H."/>
        </authorList>
    </citation>
    <scope>NUCLEOTIDE SEQUENCE [LARGE SCALE GENOMIC DNA]</scope>
    <source>
        <strain evidence="2 3">H3C3</strain>
    </source>
</reference>
<evidence type="ECO:0000313" key="2">
    <source>
        <dbReference type="EMBL" id="TDD79281.1"/>
    </source>
</evidence>
<dbReference type="RefSeq" id="WP_131898494.1">
    <property type="nucleotide sequence ID" value="NZ_SMKU01000179.1"/>
</dbReference>
<dbReference type="CDD" id="cd00093">
    <property type="entry name" value="HTH_XRE"/>
    <property type="match status" value="1"/>
</dbReference>
<name>A0A4R5B114_9ACTN</name>
<dbReference type="Proteomes" id="UP000294513">
    <property type="component" value="Unassembled WGS sequence"/>
</dbReference>
<dbReference type="OrthoDB" id="3355929at2"/>
<dbReference type="PROSITE" id="PS50943">
    <property type="entry name" value="HTH_CROC1"/>
    <property type="match status" value="1"/>
</dbReference>
<dbReference type="Pfam" id="PF01381">
    <property type="entry name" value="HTH_3"/>
    <property type="match status" value="1"/>
</dbReference>
<proteinExistence type="predicted"/>
<keyword evidence="3" id="KW-1185">Reference proteome</keyword>
<protein>
    <submittedName>
        <fullName evidence="2">XRE family transcriptional regulator</fullName>
    </submittedName>
</protein>
<evidence type="ECO:0000313" key="3">
    <source>
        <dbReference type="Proteomes" id="UP000294513"/>
    </source>
</evidence>
<dbReference type="SUPFAM" id="SSF47413">
    <property type="entry name" value="lambda repressor-like DNA-binding domains"/>
    <property type="match status" value="1"/>
</dbReference>
<sequence>MVRPSPDPHSSIYAFMAYYLRFLRLQHGATQAEVGEIIGCSNSQVSKYESGEKQLDGGQCAALDKWWNTGGLFTIMLGYAKLGTDANAPTRLNRYQRKAVAHYIFSSSLIPLPLQTEDYARGLLEAGHAAGFLEDVETSLQERMELQAAILDGDPEIWAVLEQVALRPMGSRAVMTVQWDHLLQMGKSSQVSIRILPSTVAPHIGMDGSFHGFTLPGRRPAAFSGTALGVGRVVDDQTEAASVALRFNRIAARAWNEDQSREYLAGMGEHHDDLA</sequence>